<dbReference type="PANTHER" id="PTHR31099:SF49">
    <property type="entry name" value="MYOSIN HEAVY CHAIN-LIKE PROTEIN"/>
    <property type="match status" value="1"/>
</dbReference>
<dbReference type="Proteomes" id="UP000215914">
    <property type="component" value="Unassembled WGS sequence"/>
</dbReference>
<feature type="domain" description="Transposase (putative) gypsy type" evidence="2">
    <location>
        <begin position="110"/>
        <end position="170"/>
    </location>
</feature>
<dbReference type="PANTHER" id="PTHR31099">
    <property type="entry name" value="OS06G0165300 PROTEIN"/>
    <property type="match status" value="1"/>
</dbReference>
<proteinExistence type="predicted"/>
<dbReference type="InterPro" id="IPR007321">
    <property type="entry name" value="Transposase_28"/>
</dbReference>
<dbReference type="EMBL" id="MNCJ02000320">
    <property type="protein sequence ID" value="KAF5805000.1"/>
    <property type="molecule type" value="Genomic_DNA"/>
</dbReference>
<comment type="caution">
    <text evidence="3">The sequence shown here is derived from an EMBL/GenBank/DDBJ whole genome shotgun (WGS) entry which is preliminary data.</text>
</comment>
<dbReference type="Gramene" id="mRNA:HanXRQr2_Chr05g0203781">
    <property type="protein sequence ID" value="mRNA:HanXRQr2_Chr05g0203781"/>
    <property type="gene ID" value="HanXRQr2_Chr05g0203781"/>
</dbReference>
<sequence length="471" mass="54080">MFRSLSSSLIVPLRRPAQGCLLNICLSFLPAHGPRIVFFLRSFLEPLRKRARVFGTIPLQVPPVQCCSYALVASRWNFKFPESWGAVYPEDGQTAAQAPTGYITLFWDYFSEGNFRLPATKFFLDILNYYKFHISQLNPMGMVRIRHFEFLCRSMHIEPTVDRFRVFYQLHCAQGFYSFAQRPTAKKVLLVPPKSFHEWKPKFFYIKAGVIPMKMFFRGAEDIVTETLKTPESKVWYQDMKDVPSIELPERALVAAGMRLHWKMDRQNKLMYMEDDKIVALYVMAYKRECGKMSTVKKGANEDPLYYQIARNFVLPRDVDLSIGPESRKKKRVPIATAAPKKLETLKADVLREEKKKGTRLVSDPWCDYVVVSDTLQGLAPVAVRKPKAEPRDTADIPASNPDDPINLESSPEPLRRTKAVKRKPESEAVAQPAKKLTWKKIIKKGNLDTLATKLSPGECLLDFCFLIVLR</sequence>
<name>A0A9K3IZK8_HELAN</name>
<reference evidence="3" key="1">
    <citation type="journal article" date="2017" name="Nature">
        <title>The sunflower genome provides insights into oil metabolism, flowering and Asterid evolution.</title>
        <authorList>
            <person name="Badouin H."/>
            <person name="Gouzy J."/>
            <person name="Grassa C.J."/>
            <person name="Murat F."/>
            <person name="Staton S.E."/>
            <person name="Cottret L."/>
            <person name="Lelandais-Briere C."/>
            <person name="Owens G.L."/>
            <person name="Carrere S."/>
            <person name="Mayjonade B."/>
            <person name="Legrand L."/>
            <person name="Gill N."/>
            <person name="Kane N.C."/>
            <person name="Bowers J.E."/>
            <person name="Hubner S."/>
            <person name="Bellec A."/>
            <person name="Berard A."/>
            <person name="Berges H."/>
            <person name="Blanchet N."/>
            <person name="Boniface M.C."/>
            <person name="Brunel D."/>
            <person name="Catrice O."/>
            <person name="Chaidir N."/>
            <person name="Claudel C."/>
            <person name="Donnadieu C."/>
            <person name="Faraut T."/>
            <person name="Fievet G."/>
            <person name="Helmstetter N."/>
            <person name="King M."/>
            <person name="Knapp S.J."/>
            <person name="Lai Z."/>
            <person name="Le Paslier M.C."/>
            <person name="Lippi Y."/>
            <person name="Lorenzon L."/>
            <person name="Mandel J.R."/>
            <person name="Marage G."/>
            <person name="Marchand G."/>
            <person name="Marquand E."/>
            <person name="Bret-Mestries E."/>
            <person name="Morien E."/>
            <person name="Nambeesan S."/>
            <person name="Nguyen T."/>
            <person name="Pegot-Espagnet P."/>
            <person name="Pouilly N."/>
            <person name="Raftis F."/>
            <person name="Sallet E."/>
            <person name="Schiex T."/>
            <person name="Thomas J."/>
            <person name="Vandecasteele C."/>
            <person name="Vares D."/>
            <person name="Vear F."/>
            <person name="Vautrin S."/>
            <person name="Crespi M."/>
            <person name="Mangin B."/>
            <person name="Burke J.M."/>
            <person name="Salse J."/>
            <person name="Munos S."/>
            <person name="Vincourt P."/>
            <person name="Rieseberg L.H."/>
            <person name="Langlade N.B."/>
        </authorList>
    </citation>
    <scope>NUCLEOTIDE SEQUENCE</scope>
    <source>
        <tissue evidence="3">Leaves</tissue>
    </source>
</reference>
<reference evidence="3" key="2">
    <citation type="submission" date="2020-06" db="EMBL/GenBank/DDBJ databases">
        <title>Helianthus annuus Genome sequencing and assembly Release 2.</title>
        <authorList>
            <person name="Gouzy J."/>
            <person name="Langlade N."/>
            <person name="Munos S."/>
        </authorList>
    </citation>
    <scope>NUCLEOTIDE SEQUENCE</scope>
    <source>
        <tissue evidence="3">Leaves</tissue>
    </source>
</reference>
<protein>
    <recommendedName>
        <fullName evidence="2">Transposase (putative) gypsy type domain-containing protein</fullName>
    </recommendedName>
</protein>
<organism evidence="3 4">
    <name type="scientific">Helianthus annuus</name>
    <name type="common">Common sunflower</name>
    <dbReference type="NCBI Taxonomy" id="4232"/>
    <lineage>
        <taxon>Eukaryota</taxon>
        <taxon>Viridiplantae</taxon>
        <taxon>Streptophyta</taxon>
        <taxon>Embryophyta</taxon>
        <taxon>Tracheophyta</taxon>
        <taxon>Spermatophyta</taxon>
        <taxon>Magnoliopsida</taxon>
        <taxon>eudicotyledons</taxon>
        <taxon>Gunneridae</taxon>
        <taxon>Pentapetalae</taxon>
        <taxon>asterids</taxon>
        <taxon>campanulids</taxon>
        <taxon>Asterales</taxon>
        <taxon>Asteraceae</taxon>
        <taxon>Asteroideae</taxon>
        <taxon>Heliantheae alliance</taxon>
        <taxon>Heliantheae</taxon>
        <taxon>Helianthus</taxon>
    </lineage>
</organism>
<keyword evidence="4" id="KW-1185">Reference proteome</keyword>
<evidence type="ECO:0000313" key="4">
    <source>
        <dbReference type="Proteomes" id="UP000215914"/>
    </source>
</evidence>
<accession>A0A9K3IZK8</accession>
<gene>
    <name evidence="3" type="ORF">HanXRQr2_Chr05g0203781</name>
</gene>
<evidence type="ECO:0000313" key="3">
    <source>
        <dbReference type="EMBL" id="KAF5805000.1"/>
    </source>
</evidence>
<dbReference type="Pfam" id="PF04195">
    <property type="entry name" value="Transposase_28"/>
    <property type="match status" value="1"/>
</dbReference>
<feature type="region of interest" description="Disordered" evidence="1">
    <location>
        <begin position="385"/>
        <end position="429"/>
    </location>
</feature>
<dbReference type="AlphaFoldDB" id="A0A9K3IZK8"/>
<evidence type="ECO:0000259" key="2">
    <source>
        <dbReference type="Pfam" id="PF04195"/>
    </source>
</evidence>
<evidence type="ECO:0000256" key="1">
    <source>
        <dbReference type="SAM" id="MobiDB-lite"/>
    </source>
</evidence>